<keyword evidence="6" id="KW-1185">Reference proteome</keyword>
<name>A0A017T205_9BACT</name>
<protein>
    <submittedName>
        <fullName evidence="5">Putative acetyltransferase</fullName>
    </submittedName>
</protein>
<keyword evidence="4" id="KW-0012">Acyltransferase</keyword>
<evidence type="ECO:0000256" key="4">
    <source>
        <dbReference type="ARBA" id="ARBA00023315"/>
    </source>
</evidence>
<comment type="caution">
    <text evidence="5">The sequence shown here is derived from an EMBL/GenBank/DDBJ whole genome shotgun (WGS) entry which is preliminary data.</text>
</comment>
<dbReference type="Pfam" id="PF00132">
    <property type="entry name" value="Hexapep"/>
    <property type="match status" value="3"/>
</dbReference>
<dbReference type="InterPro" id="IPR001451">
    <property type="entry name" value="Hexapep"/>
</dbReference>
<keyword evidence="3" id="KW-0677">Repeat</keyword>
<dbReference type="SUPFAM" id="SSF51161">
    <property type="entry name" value="Trimeric LpxA-like enzymes"/>
    <property type="match status" value="1"/>
</dbReference>
<dbReference type="GO" id="GO:0016746">
    <property type="term" value="F:acyltransferase activity"/>
    <property type="evidence" value="ECO:0007669"/>
    <property type="project" value="UniProtKB-KW"/>
</dbReference>
<evidence type="ECO:0000313" key="6">
    <source>
        <dbReference type="Proteomes" id="UP000019678"/>
    </source>
</evidence>
<proteinExistence type="inferred from homology"/>
<evidence type="ECO:0000256" key="3">
    <source>
        <dbReference type="ARBA" id="ARBA00022737"/>
    </source>
</evidence>
<dbReference type="AlphaFoldDB" id="A0A017T205"/>
<reference evidence="5 6" key="1">
    <citation type="submission" date="2013-05" db="EMBL/GenBank/DDBJ databases">
        <title>Genome assembly of Chondromyces apiculatus DSM 436.</title>
        <authorList>
            <person name="Sharma G."/>
            <person name="Khatri I."/>
            <person name="Kaur C."/>
            <person name="Mayilraj S."/>
            <person name="Subramanian S."/>
        </authorList>
    </citation>
    <scope>NUCLEOTIDE SEQUENCE [LARGE SCALE GENOMIC DNA]</scope>
    <source>
        <strain evidence="5 6">DSM 436</strain>
    </source>
</reference>
<dbReference type="PANTHER" id="PTHR43300:SF4">
    <property type="entry name" value="ACYL-[ACYL-CARRIER-PROTEIN]--UDP-N-ACETYLGLUCOSAMINE O-ACYLTRANSFERASE"/>
    <property type="match status" value="1"/>
</dbReference>
<keyword evidence="2 5" id="KW-0808">Transferase</keyword>
<dbReference type="EMBL" id="ASRX01000049">
    <property type="protein sequence ID" value="EYF03273.1"/>
    <property type="molecule type" value="Genomic_DNA"/>
</dbReference>
<dbReference type="Gene3D" id="2.160.10.10">
    <property type="entry name" value="Hexapeptide repeat proteins"/>
    <property type="match status" value="1"/>
</dbReference>
<dbReference type="InterPro" id="IPR018357">
    <property type="entry name" value="Hexapep_transf_CS"/>
</dbReference>
<evidence type="ECO:0000313" key="5">
    <source>
        <dbReference type="EMBL" id="EYF03273.1"/>
    </source>
</evidence>
<gene>
    <name evidence="5" type="ORF">CAP_5777</name>
</gene>
<dbReference type="InterPro" id="IPR011004">
    <property type="entry name" value="Trimer_LpxA-like_sf"/>
</dbReference>
<evidence type="ECO:0000256" key="2">
    <source>
        <dbReference type="ARBA" id="ARBA00022679"/>
    </source>
</evidence>
<sequence length="239" mass="25173">MTAPERRFFVHASAWVDEPATVGEGTQIWHFCHVAAGARIGRGCVLGQNVYVAGGAVLGDGVRVQNNVSIYDGVVIEDDVFLGPSAVLTNVSNPRAAVDRRAFYEPTRIRRGATVGANATLVCGVTIGRHAFVGAGAVVTRDVPDYALVVGVSARRTGWMGRHGHRLVAVEGSGEGEGLWRCPESGYRYVRAAGGGLRCLDLDEDAPLPGGDGGRVVGVRPYREEGAARGAVREDKGHG</sequence>
<dbReference type="RefSeq" id="WP_044246435.1">
    <property type="nucleotide sequence ID" value="NZ_ASRX01000049.1"/>
</dbReference>
<accession>A0A017T205</accession>
<dbReference type="PANTHER" id="PTHR43300">
    <property type="entry name" value="ACETYLTRANSFERASE"/>
    <property type="match status" value="1"/>
</dbReference>
<dbReference type="Proteomes" id="UP000019678">
    <property type="component" value="Unassembled WGS sequence"/>
</dbReference>
<dbReference type="OrthoDB" id="9782091at2"/>
<dbReference type="eggNOG" id="COG0110">
    <property type="taxonomic scope" value="Bacteria"/>
</dbReference>
<organism evidence="5 6">
    <name type="scientific">Chondromyces apiculatus DSM 436</name>
    <dbReference type="NCBI Taxonomy" id="1192034"/>
    <lineage>
        <taxon>Bacteria</taxon>
        <taxon>Pseudomonadati</taxon>
        <taxon>Myxococcota</taxon>
        <taxon>Polyangia</taxon>
        <taxon>Polyangiales</taxon>
        <taxon>Polyangiaceae</taxon>
        <taxon>Chondromyces</taxon>
    </lineage>
</organism>
<evidence type="ECO:0000256" key="1">
    <source>
        <dbReference type="ARBA" id="ARBA00007274"/>
    </source>
</evidence>
<dbReference type="CDD" id="cd03358">
    <property type="entry name" value="LbH_WxcM_N_like"/>
    <property type="match status" value="1"/>
</dbReference>
<comment type="similarity">
    <text evidence="1">Belongs to the transferase hexapeptide repeat family.</text>
</comment>
<dbReference type="PROSITE" id="PS00101">
    <property type="entry name" value="HEXAPEP_TRANSFERASES"/>
    <property type="match status" value="1"/>
</dbReference>
<dbReference type="InterPro" id="IPR050179">
    <property type="entry name" value="Trans_hexapeptide_repeat"/>
</dbReference>
<dbReference type="STRING" id="1192034.CAP_5777"/>